<evidence type="ECO:0000313" key="4">
    <source>
        <dbReference type="Proteomes" id="UP000636709"/>
    </source>
</evidence>
<comment type="similarity">
    <text evidence="1">Belongs to the ARG7 family.</text>
</comment>
<accession>A0A835EK27</accession>
<evidence type="ECO:0000313" key="3">
    <source>
        <dbReference type="EMBL" id="KAF8700622.1"/>
    </source>
</evidence>
<feature type="compositionally biased region" description="Polar residues" evidence="2">
    <location>
        <begin position="11"/>
        <end position="26"/>
    </location>
</feature>
<reference evidence="3" key="1">
    <citation type="submission" date="2020-07" db="EMBL/GenBank/DDBJ databases">
        <title>Genome sequence and genetic diversity analysis of an under-domesticated orphan crop, white fonio (Digitaria exilis).</title>
        <authorList>
            <person name="Bennetzen J.L."/>
            <person name="Chen S."/>
            <person name="Ma X."/>
            <person name="Wang X."/>
            <person name="Yssel A.E.J."/>
            <person name="Chaluvadi S.R."/>
            <person name="Johnson M."/>
            <person name="Gangashetty P."/>
            <person name="Hamidou F."/>
            <person name="Sanogo M.D."/>
            <person name="Zwaenepoel A."/>
            <person name="Wallace J."/>
            <person name="Van De Peer Y."/>
            <person name="Van Deynze A."/>
        </authorList>
    </citation>
    <scope>NUCLEOTIDE SEQUENCE</scope>
    <source>
        <tissue evidence="3">Leaves</tissue>
    </source>
</reference>
<dbReference type="Pfam" id="PF02519">
    <property type="entry name" value="Auxin_inducible"/>
    <property type="match status" value="1"/>
</dbReference>
<sequence>MPHEDHMDFGSTPSGLHTPSLPASHTKNCKPEPQLCSFQQDRKKKVIMISTKRIAQMAKKWQRMAVLGRKRLSWRMAKEADGCCTSVASKGHCVMYTSEGKRFEVPMAYLSTLVFAELLQMSQEDFGFVSDGRITLSCDSTVMEYAMCLLRRGSSAEVEKAFLSTMEVSCHYASCTAPSVGISHPVVVCSS</sequence>
<evidence type="ECO:0000256" key="2">
    <source>
        <dbReference type="SAM" id="MobiDB-lite"/>
    </source>
</evidence>
<keyword evidence="4" id="KW-1185">Reference proteome</keyword>
<dbReference type="OrthoDB" id="1936278at2759"/>
<dbReference type="Proteomes" id="UP000636709">
    <property type="component" value="Unassembled WGS sequence"/>
</dbReference>
<comment type="caution">
    <text evidence="3">The sequence shown here is derived from an EMBL/GenBank/DDBJ whole genome shotgun (WGS) entry which is preliminary data.</text>
</comment>
<gene>
    <name evidence="3" type="ORF">HU200_033967</name>
</gene>
<name>A0A835EK27_9POAL</name>
<proteinExistence type="inferred from homology"/>
<dbReference type="EMBL" id="JACEFO010001825">
    <property type="protein sequence ID" value="KAF8700622.1"/>
    <property type="molecule type" value="Genomic_DNA"/>
</dbReference>
<feature type="region of interest" description="Disordered" evidence="2">
    <location>
        <begin position="1"/>
        <end position="28"/>
    </location>
</feature>
<dbReference type="PANTHER" id="PTHR31175">
    <property type="entry name" value="AUXIN-RESPONSIVE FAMILY PROTEIN"/>
    <property type="match status" value="1"/>
</dbReference>
<protein>
    <submittedName>
        <fullName evidence="3">Uncharacterized protein</fullName>
    </submittedName>
</protein>
<dbReference type="InterPro" id="IPR003676">
    <property type="entry name" value="SAUR_fam"/>
</dbReference>
<dbReference type="PANTHER" id="PTHR31175:SF117">
    <property type="entry name" value="AUXIN-RESPONSIVE PROTEIN SAUR36"/>
    <property type="match status" value="1"/>
</dbReference>
<evidence type="ECO:0000256" key="1">
    <source>
        <dbReference type="ARBA" id="ARBA00006974"/>
    </source>
</evidence>
<organism evidence="3 4">
    <name type="scientific">Digitaria exilis</name>
    <dbReference type="NCBI Taxonomy" id="1010633"/>
    <lineage>
        <taxon>Eukaryota</taxon>
        <taxon>Viridiplantae</taxon>
        <taxon>Streptophyta</taxon>
        <taxon>Embryophyta</taxon>
        <taxon>Tracheophyta</taxon>
        <taxon>Spermatophyta</taxon>
        <taxon>Magnoliopsida</taxon>
        <taxon>Liliopsida</taxon>
        <taxon>Poales</taxon>
        <taxon>Poaceae</taxon>
        <taxon>PACMAD clade</taxon>
        <taxon>Panicoideae</taxon>
        <taxon>Panicodae</taxon>
        <taxon>Paniceae</taxon>
        <taxon>Anthephorinae</taxon>
        <taxon>Digitaria</taxon>
    </lineage>
</organism>
<dbReference type="GO" id="GO:0009733">
    <property type="term" value="P:response to auxin"/>
    <property type="evidence" value="ECO:0007669"/>
    <property type="project" value="InterPro"/>
</dbReference>
<dbReference type="AlphaFoldDB" id="A0A835EK27"/>